<keyword evidence="3" id="KW-1185">Reference proteome</keyword>
<evidence type="ECO:0000313" key="2">
    <source>
        <dbReference type="EMBL" id="MCG2591076.1"/>
    </source>
</evidence>
<reference evidence="2" key="1">
    <citation type="submission" date="2022-01" db="EMBL/GenBank/DDBJ databases">
        <authorList>
            <person name="Wang Y."/>
        </authorList>
    </citation>
    <scope>NUCLEOTIDE SEQUENCE</scope>
    <source>
        <strain evidence="2">WB101</strain>
    </source>
</reference>
<feature type="region of interest" description="Disordered" evidence="1">
    <location>
        <begin position="15"/>
        <end position="52"/>
    </location>
</feature>
<proteinExistence type="predicted"/>
<protein>
    <submittedName>
        <fullName evidence="2">Uncharacterized protein</fullName>
    </submittedName>
</protein>
<sequence length="52" mass="6020">MHLCNLSPQRGDWYCNPGWRPDEERSSDERLQPGDVKLIQTGYPEAMGIEKD</sequence>
<evidence type="ECO:0000256" key="1">
    <source>
        <dbReference type="SAM" id="MobiDB-lite"/>
    </source>
</evidence>
<reference evidence="2" key="2">
    <citation type="submission" date="2024-05" db="EMBL/GenBank/DDBJ databases">
        <title>Rhodohalobacter halophilus gen. nov., sp. nov., a moderately halophilic member of the family Balneolaceae.</title>
        <authorList>
            <person name="Xia J."/>
        </authorList>
    </citation>
    <scope>NUCLEOTIDE SEQUENCE</scope>
    <source>
        <strain evidence="2">WB101</strain>
    </source>
</reference>
<evidence type="ECO:0000313" key="3">
    <source>
        <dbReference type="Proteomes" id="UP001165366"/>
    </source>
</evidence>
<dbReference type="Proteomes" id="UP001165366">
    <property type="component" value="Unassembled WGS sequence"/>
</dbReference>
<gene>
    <name evidence="2" type="ORF">L6773_21070</name>
</gene>
<dbReference type="EMBL" id="JAKLWS010000066">
    <property type="protein sequence ID" value="MCG2591076.1"/>
    <property type="molecule type" value="Genomic_DNA"/>
</dbReference>
<feature type="compositionally biased region" description="Basic and acidic residues" evidence="1">
    <location>
        <begin position="20"/>
        <end position="32"/>
    </location>
</feature>
<accession>A0ABS9KJS0</accession>
<organism evidence="2 3">
    <name type="scientific">Rhodohalobacter sulfatireducens</name>
    <dbReference type="NCBI Taxonomy" id="2911366"/>
    <lineage>
        <taxon>Bacteria</taxon>
        <taxon>Pseudomonadati</taxon>
        <taxon>Balneolota</taxon>
        <taxon>Balneolia</taxon>
        <taxon>Balneolales</taxon>
        <taxon>Balneolaceae</taxon>
        <taxon>Rhodohalobacter</taxon>
    </lineage>
</organism>
<name>A0ABS9KJS0_9BACT</name>
<comment type="caution">
    <text evidence="2">The sequence shown here is derived from an EMBL/GenBank/DDBJ whole genome shotgun (WGS) entry which is preliminary data.</text>
</comment>